<organism evidence="2 3">
    <name type="scientific">Taphrina deformans (strain PYCC 5710 / ATCC 11124 / CBS 356.35 / IMI 108563 / JCM 9778 / NBRC 8474)</name>
    <name type="common">Peach leaf curl fungus</name>
    <name type="synonym">Lalaria deformans</name>
    <dbReference type="NCBI Taxonomy" id="1097556"/>
    <lineage>
        <taxon>Eukaryota</taxon>
        <taxon>Fungi</taxon>
        <taxon>Dikarya</taxon>
        <taxon>Ascomycota</taxon>
        <taxon>Taphrinomycotina</taxon>
        <taxon>Taphrinomycetes</taxon>
        <taxon>Taphrinales</taxon>
        <taxon>Taphrinaceae</taxon>
        <taxon>Taphrina</taxon>
    </lineage>
</organism>
<protein>
    <submittedName>
        <fullName evidence="2">TAP42 family protein</fullName>
    </submittedName>
</protein>
<proteinExistence type="predicted"/>
<dbReference type="OrthoDB" id="10261753at2759"/>
<evidence type="ECO:0000313" key="3">
    <source>
        <dbReference type="Proteomes" id="UP000013776"/>
    </source>
</evidence>
<evidence type="ECO:0000256" key="1">
    <source>
        <dbReference type="SAM" id="MobiDB-lite"/>
    </source>
</evidence>
<feature type="compositionally biased region" description="Polar residues" evidence="1">
    <location>
        <begin position="277"/>
        <end position="289"/>
    </location>
</feature>
<dbReference type="GO" id="GO:0051721">
    <property type="term" value="F:protein phosphatase 2A binding"/>
    <property type="evidence" value="ECO:0007669"/>
    <property type="project" value="TreeGrafter"/>
</dbReference>
<dbReference type="EMBL" id="CAHR02000062">
    <property type="protein sequence ID" value="CCG81906.1"/>
    <property type="molecule type" value="Genomic_DNA"/>
</dbReference>
<dbReference type="STRING" id="1097556.R4XC00"/>
<gene>
    <name evidence="2" type="ORF">TAPDE_001791</name>
</gene>
<sequence>MSVRSNWECAEDLRKQFSTTNDQLILDRAVKAWLTTKHLIEKLAMFSENETLDDLITTEIRYISASYYLGHLLQQKYTGSRVDNLKRASQSYKEFLSMCKSYTMVSSADVSSVTSILEEKNKSSDMPTSSAELRQQKIQRFKRDKELEASIAILSGNTRMDEDEARSLSLLDINLKVSKVVEEIKFIEKELTILASENERYGQMERQKQLVDRKEDSSTWRLDRTSQVLSPNGKVLTPFVITSQRQTASAAIFGSDHSLPTMTIDEYLDNERKQGGMLSSTNPQHTPDTSILEDNDDTQERERQKAIYWDSFKEENPKGIGNTMNRG</sequence>
<feature type="region of interest" description="Disordered" evidence="1">
    <location>
        <begin position="274"/>
        <end position="327"/>
    </location>
</feature>
<dbReference type="PANTHER" id="PTHR10933">
    <property type="entry name" value="IMMUNOGLOBULIN-BINDING PROTEIN 1"/>
    <property type="match status" value="1"/>
</dbReference>
<dbReference type="eggNOG" id="KOG2830">
    <property type="taxonomic scope" value="Eukaryota"/>
</dbReference>
<dbReference type="PANTHER" id="PTHR10933:SF9">
    <property type="entry name" value="IMMUNOGLOBULIN-BINDING PROTEIN 1"/>
    <property type="match status" value="1"/>
</dbReference>
<name>R4XC00_TAPDE</name>
<feature type="compositionally biased region" description="Basic and acidic residues" evidence="1">
    <location>
        <begin position="298"/>
        <end position="317"/>
    </location>
</feature>
<dbReference type="Pfam" id="PF04177">
    <property type="entry name" value="TAP42"/>
    <property type="match status" value="1"/>
</dbReference>
<accession>R4XC00</accession>
<dbReference type="Proteomes" id="UP000013776">
    <property type="component" value="Unassembled WGS sequence"/>
</dbReference>
<keyword evidence="3" id="KW-1185">Reference proteome</keyword>
<dbReference type="GO" id="GO:0035303">
    <property type="term" value="P:regulation of dephosphorylation"/>
    <property type="evidence" value="ECO:0007669"/>
    <property type="project" value="TreeGrafter"/>
</dbReference>
<dbReference type="GO" id="GO:0009966">
    <property type="term" value="P:regulation of signal transduction"/>
    <property type="evidence" value="ECO:0007669"/>
    <property type="project" value="InterPro"/>
</dbReference>
<evidence type="ECO:0000313" key="2">
    <source>
        <dbReference type="EMBL" id="CCG81906.1"/>
    </source>
</evidence>
<dbReference type="AlphaFoldDB" id="R4XC00"/>
<dbReference type="InterPro" id="IPR038511">
    <property type="entry name" value="TAP42/TAP46-like_sf"/>
</dbReference>
<dbReference type="VEuPathDB" id="FungiDB:TAPDE_001791"/>
<dbReference type="InterPro" id="IPR007304">
    <property type="entry name" value="TAP46-like"/>
</dbReference>
<dbReference type="Gene3D" id="1.25.40.540">
    <property type="entry name" value="TAP42-like family"/>
    <property type="match status" value="1"/>
</dbReference>
<reference evidence="2 3" key="1">
    <citation type="journal article" date="2013" name="MBio">
        <title>Genome sequencing of the plant pathogen Taphrina deformans, the causal agent of peach leaf curl.</title>
        <authorList>
            <person name="Cisse O.H."/>
            <person name="Almeida J.M.G.C.F."/>
            <person name="Fonseca A."/>
            <person name="Kumar A.A."/>
            <person name="Salojaervi J."/>
            <person name="Overmyer K."/>
            <person name="Hauser P.M."/>
            <person name="Pagni M."/>
        </authorList>
    </citation>
    <scope>NUCLEOTIDE SEQUENCE [LARGE SCALE GENOMIC DNA]</scope>
    <source>
        <strain evidence="3">PYCC 5710 / ATCC 11124 / CBS 356.35 / IMI 108563 / JCM 9778 / NBRC 8474</strain>
    </source>
</reference>
<comment type="caution">
    <text evidence="2">The sequence shown here is derived from an EMBL/GenBank/DDBJ whole genome shotgun (WGS) entry which is preliminary data.</text>
</comment>
<dbReference type="GO" id="GO:0005829">
    <property type="term" value="C:cytosol"/>
    <property type="evidence" value="ECO:0007669"/>
    <property type="project" value="TreeGrafter"/>
</dbReference>